<proteinExistence type="predicted"/>
<reference evidence="1 2" key="1">
    <citation type="journal article" date="2022" name="bioRxiv">
        <title>The genome of the oomycete Peronosclerospora sorghi, a cosmopolitan pathogen of maize and sorghum, is inflated with dispersed pseudogenes.</title>
        <authorList>
            <person name="Fletcher K."/>
            <person name="Martin F."/>
            <person name="Isakeit T."/>
            <person name="Cavanaugh K."/>
            <person name="Magill C."/>
            <person name="Michelmore R."/>
        </authorList>
    </citation>
    <scope>NUCLEOTIDE SEQUENCE [LARGE SCALE GENOMIC DNA]</scope>
    <source>
        <strain evidence="1">P6</strain>
    </source>
</reference>
<sequence>MAMSEVESVVHDMRTRVEMKHLEHQVATKMIELQWTRARLDGALTCISKLEHETHEMDAFLAVEKQVVDDYVVKLETQVVQNRAVEKENEMPCPDLIPKHEYENVVAQNTVLATQLQHLRDTVQQQTQQLAHLDQPPATPELTTEPKDVHPDKHETTVNSADHVLKQRTEELDMIYSRFRAAMDTVWEKTMRIETLEKQFQDVATLKQRNQALETQLHALERQHVDKHRQWQHEKEQLDHKDQVAQWKRVKKDEQDALVTLVAEKEAVQVFVARYYGAAEAKCVQFVEKFKGLERQTKWREEETQKVVQRCTQIETCDAAVRVATGCNGYVGKSKWTRGDGQTWVRDAFHA</sequence>
<comment type="caution">
    <text evidence="1">The sequence shown here is derived from an EMBL/GenBank/DDBJ whole genome shotgun (WGS) entry which is preliminary data.</text>
</comment>
<gene>
    <name evidence="1" type="ORF">PsorP6_010133</name>
</gene>
<evidence type="ECO:0000313" key="1">
    <source>
        <dbReference type="EMBL" id="KAI9910085.1"/>
    </source>
</evidence>
<evidence type="ECO:0000313" key="2">
    <source>
        <dbReference type="Proteomes" id="UP001163321"/>
    </source>
</evidence>
<keyword evidence="2" id="KW-1185">Reference proteome</keyword>
<dbReference type="Proteomes" id="UP001163321">
    <property type="component" value="Chromosome 6"/>
</dbReference>
<organism evidence="1 2">
    <name type="scientific">Peronosclerospora sorghi</name>
    <dbReference type="NCBI Taxonomy" id="230839"/>
    <lineage>
        <taxon>Eukaryota</taxon>
        <taxon>Sar</taxon>
        <taxon>Stramenopiles</taxon>
        <taxon>Oomycota</taxon>
        <taxon>Peronosporomycetes</taxon>
        <taxon>Peronosporales</taxon>
        <taxon>Peronosporaceae</taxon>
        <taxon>Peronosclerospora</taxon>
    </lineage>
</organism>
<accession>A0ACC0VVZ1</accession>
<name>A0ACC0VVZ1_9STRA</name>
<protein>
    <submittedName>
        <fullName evidence="1">Uncharacterized protein</fullName>
    </submittedName>
</protein>
<dbReference type="EMBL" id="CM047585">
    <property type="protein sequence ID" value="KAI9910085.1"/>
    <property type="molecule type" value="Genomic_DNA"/>
</dbReference>